<organism evidence="1">
    <name type="scientific">Rhizophora mucronata</name>
    <name type="common">Asiatic mangrove</name>
    <dbReference type="NCBI Taxonomy" id="61149"/>
    <lineage>
        <taxon>Eukaryota</taxon>
        <taxon>Viridiplantae</taxon>
        <taxon>Streptophyta</taxon>
        <taxon>Embryophyta</taxon>
        <taxon>Tracheophyta</taxon>
        <taxon>Spermatophyta</taxon>
        <taxon>Magnoliopsida</taxon>
        <taxon>eudicotyledons</taxon>
        <taxon>Gunneridae</taxon>
        <taxon>Pentapetalae</taxon>
        <taxon>rosids</taxon>
        <taxon>fabids</taxon>
        <taxon>Malpighiales</taxon>
        <taxon>Rhizophoraceae</taxon>
        <taxon>Rhizophora</taxon>
    </lineage>
</organism>
<accession>A0A2P2J0A6</accession>
<name>A0A2P2J0A6_RHIMU</name>
<proteinExistence type="predicted"/>
<evidence type="ECO:0000313" key="1">
    <source>
        <dbReference type="EMBL" id="MBW86880.1"/>
    </source>
</evidence>
<protein>
    <submittedName>
        <fullName evidence="1">Uncharacterized protein</fullName>
    </submittedName>
</protein>
<dbReference type="AlphaFoldDB" id="A0A2P2J0A6"/>
<sequence>MKSSYDVQLIKHASTNEIFPIRTQNPVNSFNNGGYQKCVHCARISYHTPPPQKK</sequence>
<dbReference type="EMBL" id="GGEC01006397">
    <property type="protein sequence ID" value="MBW86880.1"/>
    <property type="molecule type" value="Transcribed_RNA"/>
</dbReference>
<reference evidence="1" key="1">
    <citation type="submission" date="2018-02" db="EMBL/GenBank/DDBJ databases">
        <title>Rhizophora mucronata_Transcriptome.</title>
        <authorList>
            <person name="Meera S.P."/>
            <person name="Sreeshan A."/>
            <person name="Augustine A."/>
        </authorList>
    </citation>
    <scope>NUCLEOTIDE SEQUENCE</scope>
    <source>
        <tissue evidence="1">Leaf</tissue>
    </source>
</reference>